<protein>
    <recommendedName>
        <fullName evidence="1">Macro domain-containing protein</fullName>
    </recommendedName>
</protein>
<dbReference type="InterPro" id="IPR043472">
    <property type="entry name" value="Macro_dom-like"/>
</dbReference>
<dbReference type="PROSITE" id="PS51154">
    <property type="entry name" value="MACRO"/>
    <property type="match status" value="1"/>
</dbReference>
<dbReference type="CDD" id="cd02908">
    <property type="entry name" value="Macro_OAADPr_deacetylase"/>
    <property type="match status" value="1"/>
</dbReference>
<dbReference type="Pfam" id="PF01661">
    <property type="entry name" value="Macro"/>
    <property type="match status" value="1"/>
</dbReference>
<dbReference type="EMBL" id="CP086359">
    <property type="protein sequence ID" value="UNI20444.1"/>
    <property type="molecule type" value="Genomic_DNA"/>
</dbReference>
<dbReference type="AlphaFoldDB" id="A0A9Q8QKG3"/>
<reference evidence="2" key="1">
    <citation type="submission" date="2021-11" db="EMBL/GenBank/DDBJ databases">
        <title>Purpureocillium_takamizusanense_genome.</title>
        <authorList>
            <person name="Nguyen N.-H."/>
        </authorList>
    </citation>
    <scope>NUCLEOTIDE SEQUENCE</scope>
    <source>
        <strain evidence="2">PT3</strain>
    </source>
</reference>
<evidence type="ECO:0000313" key="3">
    <source>
        <dbReference type="Proteomes" id="UP000829364"/>
    </source>
</evidence>
<proteinExistence type="predicted"/>
<dbReference type="PANTHER" id="PTHR11106:SF27">
    <property type="entry name" value="MACRO DOMAIN-CONTAINING PROTEIN"/>
    <property type="match status" value="1"/>
</dbReference>
<name>A0A9Q8QKG3_9HYPO</name>
<dbReference type="SMART" id="SM00506">
    <property type="entry name" value="A1pp"/>
    <property type="match status" value="1"/>
</dbReference>
<evidence type="ECO:0000313" key="2">
    <source>
        <dbReference type="EMBL" id="UNI20444.1"/>
    </source>
</evidence>
<dbReference type="Proteomes" id="UP000829364">
    <property type="component" value="Chromosome 6"/>
</dbReference>
<dbReference type="SUPFAM" id="SSF52949">
    <property type="entry name" value="Macro domain-like"/>
    <property type="match status" value="1"/>
</dbReference>
<accession>A0A9Q8QKG3</accession>
<dbReference type="PANTHER" id="PTHR11106">
    <property type="entry name" value="GANGLIOSIDE INDUCED DIFFERENTIATION ASSOCIATED PROTEIN 2-RELATED"/>
    <property type="match status" value="1"/>
</dbReference>
<sequence>MHRSLDPLNWLKQQVNKVLFGSAFSPGACLVPSAFRPFQVHAGHLPSIRTRTVASSFPTLAPHQSPFQASSRHFHFRSHTHQSCNLSLTRPFSVTTMASSAAVKTLADIPTLNDLYLSSSLRGVCNPLADPSAPVNARVSLIRADITKLQLDAIVNAAKTSLLGGGGVDGAIHRAAGESLVTECRRLGGCPTGQAKITKGYMLPAKHVIHTVGPVYDPHNPKESERLLRSCYEESLRLAYRSGVKTIAFSGISTGVYGYPSREAAEVACETVRKFMDQGGNQIERVVFVTFESKDVTAYNQVLPIYFPAA</sequence>
<gene>
    <name evidence="2" type="ORF">JDV02_006530</name>
</gene>
<dbReference type="InterPro" id="IPR002589">
    <property type="entry name" value="Macro_dom"/>
</dbReference>
<dbReference type="OrthoDB" id="6077599at2759"/>
<dbReference type="NCBIfam" id="NF001664">
    <property type="entry name" value="PRK00431.1-6"/>
    <property type="match status" value="1"/>
</dbReference>
<keyword evidence="3" id="KW-1185">Reference proteome</keyword>
<dbReference type="KEGG" id="ptkz:JDV02_006530"/>
<feature type="domain" description="Macro" evidence="1">
    <location>
        <begin position="126"/>
        <end position="307"/>
    </location>
</feature>
<organism evidence="2 3">
    <name type="scientific">Purpureocillium takamizusanense</name>
    <dbReference type="NCBI Taxonomy" id="2060973"/>
    <lineage>
        <taxon>Eukaryota</taxon>
        <taxon>Fungi</taxon>
        <taxon>Dikarya</taxon>
        <taxon>Ascomycota</taxon>
        <taxon>Pezizomycotina</taxon>
        <taxon>Sordariomycetes</taxon>
        <taxon>Hypocreomycetidae</taxon>
        <taxon>Hypocreales</taxon>
        <taxon>Ophiocordycipitaceae</taxon>
        <taxon>Purpureocillium</taxon>
    </lineage>
</organism>
<dbReference type="Gene3D" id="3.40.220.10">
    <property type="entry name" value="Leucine Aminopeptidase, subunit E, domain 1"/>
    <property type="match status" value="1"/>
</dbReference>
<dbReference type="GeneID" id="72068479"/>
<evidence type="ECO:0000259" key="1">
    <source>
        <dbReference type="PROSITE" id="PS51154"/>
    </source>
</evidence>
<dbReference type="RefSeq" id="XP_047843925.1">
    <property type="nucleotide sequence ID" value="XM_047987934.1"/>
</dbReference>